<dbReference type="InterPro" id="IPR011990">
    <property type="entry name" value="TPR-like_helical_dom_sf"/>
</dbReference>
<feature type="domain" description="SusD-like N-terminal" evidence="7">
    <location>
        <begin position="87"/>
        <end position="232"/>
    </location>
</feature>
<name>A0A250FY57_9FLAO</name>
<accession>A0A250FY57</accession>
<dbReference type="Pfam" id="PF07980">
    <property type="entry name" value="SusD_RagB"/>
    <property type="match status" value="1"/>
</dbReference>
<evidence type="ECO:0000259" key="7">
    <source>
        <dbReference type="Pfam" id="PF14322"/>
    </source>
</evidence>
<evidence type="ECO:0000259" key="6">
    <source>
        <dbReference type="Pfam" id="PF07980"/>
    </source>
</evidence>
<comment type="similarity">
    <text evidence="2">Belongs to the SusD family.</text>
</comment>
<reference evidence="9" key="1">
    <citation type="submission" date="2017-06" db="EMBL/GenBank/DDBJ databases">
        <title>Capnocytophaga spp. assemblies.</title>
        <authorList>
            <person name="Gulvik C.A."/>
        </authorList>
    </citation>
    <scope>NUCLEOTIDE SEQUENCE [LARGE SCALE GENOMIC DNA]</scope>
    <source>
        <strain evidence="9">H2177</strain>
    </source>
</reference>
<evidence type="ECO:0000256" key="3">
    <source>
        <dbReference type="ARBA" id="ARBA00022729"/>
    </source>
</evidence>
<dbReference type="GO" id="GO:0009279">
    <property type="term" value="C:cell outer membrane"/>
    <property type="evidence" value="ECO:0007669"/>
    <property type="project" value="UniProtKB-SubCell"/>
</dbReference>
<evidence type="ECO:0000256" key="4">
    <source>
        <dbReference type="ARBA" id="ARBA00023136"/>
    </source>
</evidence>
<keyword evidence="4" id="KW-0472">Membrane</keyword>
<dbReference type="Gene3D" id="1.25.40.390">
    <property type="match status" value="1"/>
</dbReference>
<keyword evidence="5" id="KW-0998">Cell outer membrane</keyword>
<dbReference type="InterPro" id="IPR012944">
    <property type="entry name" value="SusD_RagB_dom"/>
</dbReference>
<dbReference type="Pfam" id="PF14322">
    <property type="entry name" value="SusD-like_3"/>
    <property type="match status" value="1"/>
</dbReference>
<keyword evidence="3" id="KW-0732">Signal</keyword>
<evidence type="ECO:0000256" key="2">
    <source>
        <dbReference type="ARBA" id="ARBA00006275"/>
    </source>
</evidence>
<dbReference type="SUPFAM" id="SSF48452">
    <property type="entry name" value="TPR-like"/>
    <property type="match status" value="1"/>
</dbReference>
<evidence type="ECO:0000256" key="5">
    <source>
        <dbReference type="ARBA" id="ARBA00023237"/>
    </source>
</evidence>
<dbReference type="Proteomes" id="UP000217348">
    <property type="component" value="Chromosome"/>
</dbReference>
<evidence type="ECO:0000256" key="1">
    <source>
        <dbReference type="ARBA" id="ARBA00004442"/>
    </source>
</evidence>
<dbReference type="KEGG" id="csto:CGC58_10430"/>
<organism evidence="8 9">
    <name type="scientific">Capnocytophaga stomatis</name>
    <dbReference type="NCBI Taxonomy" id="1848904"/>
    <lineage>
        <taxon>Bacteria</taxon>
        <taxon>Pseudomonadati</taxon>
        <taxon>Bacteroidota</taxon>
        <taxon>Flavobacteriia</taxon>
        <taxon>Flavobacteriales</taxon>
        <taxon>Flavobacteriaceae</taxon>
        <taxon>Capnocytophaga</taxon>
    </lineage>
</organism>
<dbReference type="PROSITE" id="PS51257">
    <property type="entry name" value="PROKAR_LIPOPROTEIN"/>
    <property type="match status" value="1"/>
</dbReference>
<comment type="subcellular location">
    <subcellularLocation>
        <location evidence="1">Cell outer membrane</location>
    </subcellularLocation>
</comment>
<proteinExistence type="inferred from homology"/>
<evidence type="ECO:0000313" key="9">
    <source>
        <dbReference type="Proteomes" id="UP000217348"/>
    </source>
</evidence>
<evidence type="ECO:0000313" key="8">
    <source>
        <dbReference type="EMBL" id="ATA90099.1"/>
    </source>
</evidence>
<feature type="domain" description="RagB/SusD" evidence="6">
    <location>
        <begin position="353"/>
        <end position="509"/>
    </location>
</feature>
<dbReference type="AlphaFoldDB" id="A0A250FY57"/>
<gene>
    <name evidence="8" type="ORF">CGC58_10430</name>
</gene>
<dbReference type="OrthoDB" id="630434at2"/>
<protein>
    <submittedName>
        <fullName evidence="8">RagB/SusD family nutrient uptake outer membrane protein</fullName>
    </submittedName>
</protein>
<dbReference type="EMBL" id="CP022387">
    <property type="protein sequence ID" value="ATA90099.1"/>
    <property type="molecule type" value="Genomic_DNA"/>
</dbReference>
<dbReference type="InterPro" id="IPR033985">
    <property type="entry name" value="SusD-like_N"/>
</dbReference>
<sequence>MKMKIKNIIVGGVSSLLLVGCFNLDQYPHDSFANEDSFNTINDARFWMNGMYENLRGSTHGVYMTSPELQTDLIDISLGAFGGNIYTWEEFTASEPVVQNIWRKYYQNIANINNCIEGFNQIKLESEKEREELTLCKGELHLTRALYYSKLATLFCKSYDPATSKADLGLPLQKNFLVKHTDLPGRSSLEETYDFILQDITEAEKYLQGSQNEEGSQYMTSDAALLLKARMLLYKREWKQAYDVATSLIQSGSYPLVSSENALRRVWADDAKQETIVQLYASATERVDDGARNDSYTGEYVYTYQGTDYQTFTPAFLPNQWVLDLYEDTDIRKSAYYTQKRIRKGDTDDLKDLYLVYKYPGNPRLRTAKAAKAEHAPKIFRIAEAYLIAAEAAYMNNQADNATQYLNLLRTARKASNITVTGAELLEEIKKERVRELAYEGYRLMDLKRWKEGVDRTIRPAQDIDFIRNNPPEQYKMLKKSADDYRMVWPIPSAEIARMKNKLKQNSGW</sequence>